<dbReference type="SUPFAM" id="SSF88946">
    <property type="entry name" value="Sigma2 domain of RNA polymerase sigma factors"/>
    <property type="match status" value="1"/>
</dbReference>
<evidence type="ECO:0000259" key="5">
    <source>
        <dbReference type="Pfam" id="PF04542"/>
    </source>
</evidence>
<feature type="domain" description="RNA polymerase sigma-70 region 2" evidence="5">
    <location>
        <begin position="32"/>
        <end position="99"/>
    </location>
</feature>
<dbReference type="SUPFAM" id="SSF88659">
    <property type="entry name" value="Sigma3 and sigma4 domains of RNA polymerase sigma factors"/>
    <property type="match status" value="1"/>
</dbReference>
<name>A0ABS3Z212_9BACT</name>
<dbReference type="PANTHER" id="PTHR43133">
    <property type="entry name" value="RNA POLYMERASE ECF-TYPE SIGMA FACTO"/>
    <property type="match status" value="1"/>
</dbReference>
<dbReference type="RefSeq" id="WP_209142471.1">
    <property type="nucleotide sequence ID" value="NZ_JAGHKO010000011.1"/>
</dbReference>
<dbReference type="InterPro" id="IPR013325">
    <property type="entry name" value="RNA_pol_sigma_r2"/>
</dbReference>
<feature type="domain" description="RNA polymerase sigma factor 70 region 4 type 2" evidence="6">
    <location>
        <begin position="135"/>
        <end position="183"/>
    </location>
</feature>
<evidence type="ECO:0000256" key="4">
    <source>
        <dbReference type="ARBA" id="ARBA00023163"/>
    </source>
</evidence>
<dbReference type="Pfam" id="PF08281">
    <property type="entry name" value="Sigma70_r4_2"/>
    <property type="match status" value="1"/>
</dbReference>
<evidence type="ECO:0000256" key="3">
    <source>
        <dbReference type="ARBA" id="ARBA00023082"/>
    </source>
</evidence>
<dbReference type="InterPro" id="IPR013324">
    <property type="entry name" value="RNA_pol_sigma_r3/r4-like"/>
</dbReference>
<keyword evidence="2" id="KW-0805">Transcription regulation</keyword>
<keyword evidence="3" id="KW-0731">Sigma factor</keyword>
<protein>
    <submittedName>
        <fullName evidence="7">Sigma-70 family RNA polymerase sigma factor</fullName>
    </submittedName>
</protein>
<keyword evidence="4" id="KW-0804">Transcription</keyword>
<dbReference type="NCBIfam" id="TIGR02937">
    <property type="entry name" value="sigma70-ECF"/>
    <property type="match status" value="1"/>
</dbReference>
<reference evidence="7 8" key="1">
    <citation type="submission" date="2021-03" db="EMBL/GenBank/DDBJ databases">
        <title>Assistant Professor.</title>
        <authorList>
            <person name="Huq M.A."/>
        </authorList>
    </citation>
    <scope>NUCLEOTIDE SEQUENCE [LARGE SCALE GENOMIC DNA]</scope>
    <source>
        <strain evidence="7 8">MAH-29</strain>
    </source>
</reference>
<dbReference type="Proteomes" id="UP000677244">
    <property type="component" value="Unassembled WGS sequence"/>
</dbReference>
<evidence type="ECO:0000256" key="1">
    <source>
        <dbReference type="ARBA" id="ARBA00010641"/>
    </source>
</evidence>
<comment type="caution">
    <text evidence="7">The sequence shown here is derived from an EMBL/GenBank/DDBJ whole genome shotgun (WGS) entry which is preliminary data.</text>
</comment>
<dbReference type="InterPro" id="IPR013249">
    <property type="entry name" value="RNA_pol_sigma70_r4_t2"/>
</dbReference>
<dbReference type="EMBL" id="JAGHKO010000011">
    <property type="protein sequence ID" value="MBO9204170.1"/>
    <property type="molecule type" value="Genomic_DNA"/>
</dbReference>
<dbReference type="PANTHER" id="PTHR43133:SF46">
    <property type="entry name" value="RNA POLYMERASE SIGMA-70 FACTOR ECF SUBFAMILY"/>
    <property type="match status" value="1"/>
</dbReference>
<proteinExistence type="inferred from homology"/>
<organism evidence="7 8">
    <name type="scientific">Niastella soli</name>
    <dbReference type="NCBI Taxonomy" id="2821487"/>
    <lineage>
        <taxon>Bacteria</taxon>
        <taxon>Pseudomonadati</taxon>
        <taxon>Bacteroidota</taxon>
        <taxon>Chitinophagia</taxon>
        <taxon>Chitinophagales</taxon>
        <taxon>Chitinophagaceae</taxon>
        <taxon>Niastella</taxon>
    </lineage>
</organism>
<comment type="similarity">
    <text evidence="1">Belongs to the sigma-70 factor family. ECF subfamily.</text>
</comment>
<sequence length="205" mass="23618">MTRTPLDSNSAQEDLSLIVAIRSGDYAAFTLLYNKYSQPLTHYGLKFIPDLPAVEDCLHDVFVWLWANRQKLNMHTSVKSYLFKTVRTTMLHWLQKQNRLLGLDPGDEPGYPFELQLTPETLVLHNESQRQLKKQLEGVLGSLTAKQKEVIYLRYYEGLNFEEIARNMNLSVKACYKLMSRAISILREKIPGSLVILIILVLFIS</sequence>
<dbReference type="Gene3D" id="1.10.10.10">
    <property type="entry name" value="Winged helix-like DNA-binding domain superfamily/Winged helix DNA-binding domain"/>
    <property type="match status" value="1"/>
</dbReference>
<dbReference type="Gene3D" id="1.10.1740.10">
    <property type="match status" value="1"/>
</dbReference>
<gene>
    <name evidence="7" type="ORF">J7I42_28035</name>
</gene>
<evidence type="ECO:0000313" key="7">
    <source>
        <dbReference type="EMBL" id="MBO9204170.1"/>
    </source>
</evidence>
<evidence type="ECO:0000256" key="2">
    <source>
        <dbReference type="ARBA" id="ARBA00023015"/>
    </source>
</evidence>
<dbReference type="InterPro" id="IPR007627">
    <property type="entry name" value="RNA_pol_sigma70_r2"/>
</dbReference>
<evidence type="ECO:0000313" key="8">
    <source>
        <dbReference type="Proteomes" id="UP000677244"/>
    </source>
</evidence>
<dbReference type="InterPro" id="IPR036388">
    <property type="entry name" value="WH-like_DNA-bd_sf"/>
</dbReference>
<dbReference type="Pfam" id="PF04542">
    <property type="entry name" value="Sigma70_r2"/>
    <property type="match status" value="1"/>
</dbReference>
<dbReference type="CDD" id="cd06171">
    <property type="entry name" value="Sigma70_r4"/>
    <property type="match status" value="1"/>
</dbReference>
<dbReference type="InterPro" id="IPR014284">
    <property type="entry name" value="RNA_pol_sigma-70_dom"/>
</dbReference>
<evidence type="ECO:0000259" key="6">
    <source>
        <dbReference type="Pfam" id="PF08281"/>
    </source>
</evidence>
<keyword evidence="8" id="KW-1185">Reference proteome</keyword>
<accession>A0ABS3Z212</accession>
<dbReference type="InterPro" id="IPR039425">
    <property type="entry name" value="RNA_pol_sigma-70-like"/>
</dbReference>